<sequence length="318" mass="35361">MDIQDTVCNENNYNRQRIGSVLENQSTKIYYVILNYITNKYLPKPLDPLVICRSTIAVILMKNYLVFGTRNSNIGGSPYIVAVDLDGSFAKLDLKTGKIVWQTYMTPNNYGRNDLYSGNAVWGSDPPIDLENNLVYIATGNNYGVPLDVIILIIILMQFLHQHEYGRDKMAPLFLDVCYEYGNCIQLVIATAKSGITCALDSATGGFQFGCKFYLNFFCRTDGGRYFISQSNSGSTPVSYSNGVVYYESGDDNGTLFAIDAKTDVILYEFQTIGTLASGPSIVNGIVYIGNGYEHFRLADMNLQKHEVSDPSDHGKTI</sequence>
<evidence type="ECO:0000313" key="1">
    <source>
        <dbReference type="EMBL" id="CAG8508046.1"/>
    </source>
</evidence>
<keyword evidence="2" id="KW-1185">Reference proteome</keyword>
<comment type="caution">
    <text evidence="1">The sequence shown here is derived from an EMBL/GenBank/DDBJ whole genome shotgun (WGS) entry which is preliminary data.</text>
</comment>
<dbReference type="SMART" id="SM00564">
    <property type="entry name" value="PQQ"/>
    <property type="match status" value="2"/>
</dbReference>
<organism evidence="1 2">
    <name type="scientific">Funneliformis caledonium</name>
    <dbReference type="NCBI Taxonomy" id="1117310"/>
    <lineage>
        <taxon>Eukaryota</taxon>
        <taxon>Fungi</taxon>
        <taxon>Fungi incertae sedis</taxon>
        <taxon>Mucoromycota</taxon>
        <taxon>Glomeromycotina</taxon>
        <taxon>Glomeromycetes</taxon>
        <taxon>Glomerales</taxon>
        <taxon>Glomeraceae</taxon>
        <taxon>Funneliformis</taxon>
    </lineage>
</organism>
<dbReference type="PANTHER" id="PTHR32303">
    <property type="entry name" value="QUINOPROTEIN ALCOHOL DEHYDROGENASE (CYTOCHROME C)"/>
    <property type="match status" value="1"/>
</dbReference>
<gene>
    <name evidence="1" type="ORF">FCALED_LOCUS4050</name>
</gene>
<proteinExistence type="predicted"/>
<reference evidence="1" key="1">
    <citation type="submission" date="2021-06" db="EMBL/GenBank/DDBJ databases">
        <authorList>
            <person name="Kallberg Y."/>
            <person name="Tangrot J."/>
            <person name="Rosling A."/>
        </authorList>
    </citation>
    <scope>NUCLEOTIDE SEQUENCE</scope>
    <source>
        <strain evidence="1">UK204</strain>
    </source>
</reference>
<dbReference type="SUPFAM" id="SSF50998">
    <property type="entry name" value="Quinoprotein alcohol dehydrogenase-like"/>
    <property type="match status" value="1"/>
</dbReference>
<dbReference type="Proteomes" id="UP000789570">
    <property type="component" value="Unassembled WGS sequence"/>
</dbReference>
<dbReference type="AlphaFoldDB" id="A0A9N8ZVD1"/>
<evidence type="ECO:0000313" key="2">
    <source>
        <dbReference type="Proteomes" id="UP000789570"/>
    </source>
</evidence>
<dbReference type="OrthoDB" id="416253at2759"/>
<accession>A0A9N8ZVD1</accession>
<dbReference type="Gene3D" id="2.140.10.10">
    <property type="entry name" value="Quinoprotein alcohol dehydrogenase-like superfamily"/>
    <property type="match status" value="1"/>
</dbReference>
<dbReference type="Gene3D" id="2.40.128.630">
    <property type="match status" value="1"/>
</dbReference>
<protein>
    <submittedName>
        <fullName evidence="1">13393_t:CDS:1</fullName>
    </submittedName>
</protein>
<name>A0A9N8ZVD1_9GLOM</name>
<dbReference type="PANTHER" id="PTHR32303:SF10">
    <property type="entry name" value="OUTER MEMBRANE PROTEIN ASSEMBLY FACTOR BAMB"/>
    <property type="match status" value="1"/>
</dbReference>
<dbReference type="InterPro" id="IPR011047">
    <property type="entry name" value="Quinoprotein_ADH-like_sf"/>
</dbReference>
<dbReference type="EMBL" id="CAJVPQ010000758">
    <property type="protein sequence ID" value="CAG8508046.1"/>
    <property type="molecule type" value="Genomic_DNA"/>
</dbReference>
<dbReference type="InterPro" id="IPR018391">
    <property type="entry name" value="PQQ_b-propeller_rpt"/>
</dbReference>